<dbReference type="SUPFAM" id="SSF56322">
    <property type="entry name" value="ADC synthase"/>
    <property type="match status" value="1"/>
</dbReference>
<dbReference type="EC" id="5.4.4.2" evidence="3"/>
<gene>
    <name evidence="8" type="ORF">C3B54_111774</name>
</gene>
<dbReference type="InterPro" id="IPR004561">
    <property type="entry name" value="IsoChor_synthase"/>
</dbReference>
<proteinExistence type="inferred from homology"/>
<keyword evidence="4 8" id="KW-0413">Isomerase</keyword>
<keyword evidence="9" id="KW-1185">Reference proteome</keyword>
<comment type="catalytic activity">
    <reaction evidence="1">
        <text>chorismate = isochorismate</text>
        <dbReference type="Rhea" id="RHEA:18985"/>
        <dbReference type="ChEBI" id="CHEBI:29748"/>
        <dbReference type="ChEBI" id="CHEBI:29780"/>
        <dbReference type="EC" id="5.4.4.2"/>
    </reaction>
</comment>
<protein>
    <recommendedName>
        <fullName evidence="3">isochorismate synthase</fullName>
        <ecNumber evidence="3">5.4.4.2</ecNumber>
    </recommendedName>
    <alternativeName>
        <fullName evidence="5">Isochorismate mutase</fullName>
    </alternativeName>
</protein>
<dbReference type="NCBIfam" id="TIGR00543">
    <property type="entry name" value="isochor_syn"/>
    <property type="match status" value="1"/>
</dbReference>
<dbReference type="EMBL" id="CP026923">
    <property type="protein sequence ID" value="AVG24696.1"/>
    <property type="molecule type" value="Genomic_DNA"/>
</dbReference>
<reference evidence="8 9" key="1">
    <citation type="submission" date="2018-02" db="EMBL/GenBank/DDBJ databases">
        <title>Complete genome of the streamlined marine actinobacterium Pontimonas salivibrio CL-TW6 adapted to coastal planktonic lifestype.</title>
        <authorList>
            <person name="Cho B.C."/>
            <person name="Hardies S.C."/>
            <person name="Jang G.I."/>
            <person name="Hwang C.Y."/>
        </authorList>
    </citation>
    <scope>NUCLEOTIDE SEQUENCE [LARGE SCALE GENOMIC DNA]</scope>
    <source>
        <strain evidence="8 9">CL-TW6</strain>
    </source>
</reference>
<dbReference type="Gene3D" id="3.60.120.10">
    <property type="entry name" value="Anthranilate synthase"/>
    <property type="match status" value="1"/>
</dbReference>
<dbReference type="Proteomes" id="UP000243077">
    <property type="component" value="Chromosome"/>
</dbReference>
<name>A0A2L2BSP8_9MICO</name>
<evidence type="ECO:0000256" key="4">
    <source>
        <dbReference type="ARBA" id="ARBA00023235"/>
    </source>
</evidence>
<accession>A0A2L2BSP8</accession>
<dbReference type="AlphaFoldDB" id="A0A2L2BSP8"/>
<dbReference type="InterPro" id="IPR005801">
    <property type="entry name" value="ADC_synthase"/>
</dbReference>
<dbReference type="GO" id="GO:0008909">
    <property type="term" value="F:isochorismate synthase activity"/>
    <property type="evidence" value="ECO:0007669"/>
    <property type="project" value="UniProtKB-EC"/>
</dbReference>
<organism evidence="8 9">
    <name type="scientific">Pontimonas salivibrio</name>
    <dbReference type="NCBI Taxonomy" id="1159327"/>
    <lineage>
        <taxon>Bacteria</taxon>
        <taxon>Bacillati</taxon>
        <taxon>Actinomycetota</taxon>
        <taxon>Actinomycetes</taxon>
        <taxon>Micrococcales</taxon>
        <taxon>Microbacteriaceae</taxon>
        <taxon>Pontimonas</taxon>
    </lineage>
</organism>
<evidence type="ECO:0000256" key="3">
    <source>
        <dbReference type="ARBA" id="ARBA00012824"/>
    </source>
</evidence>
<feature type="region of interest" description="Disordered" evidence="6">
    <location>
        <begin position="254"/>
        <end position="275"/>
    </location>
</feature>
<feature type="domain" description="Chorismate-utilising enzyme C-terminal" evidence="7">
    <location>
        <begin position="170"/>
        <end position="421"/>
    </location>
</feature>
<dbReference type="PANTHER" id="PTHR42839">
    <property type="entry name" value="ISOCHORISMATE SYNTHASE ENTC"/>
    <property type="match status" value="1"/>
</dbReference>
<dbReference type="PANTHER" id="PTHR42839:SF2">
    <property type="entry name" value="ISOCHORISMATE SYNTHASE ENTC"/>
    <property type="match status" value="1"/>
</dbReference>
<evidence type="ECO:0000256" key="5">
    <source>
        <dbReference type="ARBA" id="ARBA00041564"/>
    </source>
</evidence>
<evidence type="ECO:0000256" key="6">
    <source>
        <dbReference type="SAM" id="MobiDB-lite"/>
    </source>
</evidence>
<evidence type="ECO:0000256" key="2">
    <source>
        <dbReference type="ARBA" id="ARBA00005297"/>
    </source>
</evidence>
<dbReference type="KEGG" id="psai:C3B54_111774"/>
<sequence>MANATSEPPLAAAESDNPLLFQRLGKGVAGSGVALRAEFSGTNRFHDATTWWSEVVEHATVTNPLGRPGTGLLAMGAFSFSTLSHHRSVLIVPRHVWGTDEHGSWQTTIEVIEHETGGAAVEEDGLATSHAAATNALDNTANKSSRATEPESAAEPAARHNEWHAGQVSEARFLDLVSQAKQAISQGGLHKVVVARDLVRSFEQEPDWRIVLQGLTEAYPDTFVFSLDGFFGASPETLVSLRGEHVSLRVLAGSTARGSHPEEDRAQSEALSTSTKDLDEHQFAVRSVVESLAAANITAVADDNPFSLKLPNLWHLATDVVAKVPEGIGGLRVLQALHPTAAVAGSPTTDALAFLEEHENLDRGRYAGPVGWIDERGDGDWAIALRCAQYDPEAYTLTAYAGAGVVAESDPERELLETGLKFRPITEGAHHNSRP</sequence>
<comment type="similarity">
    <text evidence="2">Belongs to the isochorismate synthase family.</text>
</comment>
<feature type="compositionally biased region" description="Low complexity" evidence="6">
    <location>
        <begin position="136"/>
        <end position="156"/>
    </location>
</feature>
<evidence type="ECO:0000259" key="7">
    <source>
        <dbReference type="Pfam" id="PF00425"/>
    </source>
</evidence>
<evidence type="ECO:0000313" key="9">
    <source>
        <dbReference type="Proteomes" id="UP000243077"/>
    </source>
</evidence>
<feature type="region of interest" description="Disordered" evidence="6">
    <location>
        <begin position="136"/>
        <end position="162"/>
    </location>
</feature>
<evidence type="ECO:0000256" key="1">
    <source>
        <dbReference type="ARBA" id="ARBA00000799"/>
    </source>
</evidence>
<dbReference type="Pfam" id="PF00425">
    <property type="entry name" value="Chorismate_bind"/>
    <property type="match status" value="1"/>
</dbReference>
<evidence type="ECO:0000313" key="8">
    <source>
        <dbReference type="EMBL" id="AVG24696.1"/>
    </source>
</evidence>
<dbReference type="InterPro" id="IPR015890">
    <property type="entry name" value="Chorismate_C"/>
</dbReference>